<accession>A0A0D2JI62</accession>
<keyword evidence="7" id="KW-1185">Reference proteome</keyword>
<keyword evidence="2" id="KW-0285">Flavoprotein</keyword>
<dbReference type="Pfam" id="PF00890">
    <property type="entry name" value="FAD_binding_2"/>
    <property type="match status" value="1"/>
</dbReference>
<dbReference type="PANTHER" id="PTHR43400:SF7">
    <property type="entry name" value="FAD-DEPENDENT OXIDOREDUCTASE 2 FAD BINDING DOMAIN-CONTAINING PROTEIN"/>
    <property type="match status" value="1"/>
</dbReference>
<dbReference type="InterPro" id="IPR027477">
    <property type="entry name" value="Succ_DH/fumarate_Rdtase_cat_sf"/>
</dbReference>
<dbReference type="SUPFAM" id="SSF51905">
    <property type="entry name" value="FAD/NAD(P)-binding domain"/>
    <property type="match status" value="1"/>
</dbReference>
<evidence type="ECO:0000256" key="4">
    <source>
        <dbReference type="ARBA" id="ARBA00023002"/>
    </source>
</evidence>
<dbReference type="OrthoDB" id="4137907at2759"/>
<dbReference type="STRING" id="1442369.A0A0D2JI62"/>
<reference evidence="6 7" key="1">
    <citation type="submission" date="2015-01" db="EMBL/GenBank/DDBJ databases">
        <title>The Genome Sequence of Rhinocladiella mackenzie CBS 650.93.</title>
        <authorList>
            <consortium name="The Broad Institute Genomics Platform"/>
            <person name="Cuomo C."/>
            <person name="de Hoog S."/>
            <person name="Gorbushina A."/>
            <person name="Stielow B."/>
            <person name="Teixiera M."/>
            <person name="Abouelleil A."/>
            <person name="Chapman S.B."/>
            <person name="Priest M."/>
            <person name="Young S.K."/>
            <person name="Wortman J."/>
            <person name="Nusbaum C."/>
            <person name="Birren B."/>
        </authorList>
    </citation>
    <scope>NUCLEOTIDE SEQUENCE [LARGE SCALE GENOMIC DNA]</scope>
    <source>
        <strain evidence="6 7">CBS 650.93</strain>
    </source>
</reference>
<dbReference type="PANTHER" id="PTHR43400">
    <property type="entry name" value="FUMARATE REDUCTASE"/>
    <property type="match status" value="1"/>
</dbReference>
<evidence type="ECO:0000313" key="7">
    <source>
        <dbReference type="Proteomes" id="UP000053617"/>
    </source>
</evidence>
<dbReference type="SUPFAM" id="SSF56425">
    <property type="entry name" value="Succinate dehydrogenase/fumarate reductase flavoprotein, catalytic domain"/>
    <property type="match status" value="1"/>
</dbReference>
<dbReference type="GO" id="GO:0016491">
    <property type="term" value="F:oxidoreductase activity"/>
    <property type="evidence" value="ECO:0007669"/>
    <property type="project" value="UniProtKB-KW"/>
</dbReference>
<dbReference type="GeneID" id="25288184"/>
<gene>
    <name evidence="6" type="ORF">Z518_00113</name>
</gene>
<comment type="cofactor">
    <cofactor evidence="1">
        <name>FAD</name>
        <dbReference type="ChEBI" id="CHEBI:57692"/>
    </cofactor>
</comment>
<evidence type="ECO:0000313" key="6">
    <source>
        <dbReference type="EMBL" id="KIX09035.1"/>
    </source>
</evidence>
<keyword evidence="3" id="KW-0274">FAD</keyword>
<dbReference type="Gene3D" id="3.50.50.60">
    <property type="entry name" value="FAD/NAD(P)-binding domain"/>
    <property type="match status" value="1"/>
</dbReference>
<evidence type="ECO:0000256" key="2">
    <source>
        <dbReference type="ARBA" id="ARBA00022630"/>
    </source>
</evidence>
<dbReference type="Proteomes" id="UP000053617">
    <property type="component" value="Unassembled WGS sequence"/>
</dbReference>
<dbReference type="VEuPathDB" id="FungiDB:Z518_00113"/>
<dbReference type="AlphaFoldDB" id="A0A0D2JI62"/>
<keyword evidence="4" id="KW-0560">Oxidoreductase</keyword>
<proteinExistence type="predicted"/>
<dbReference type="RefSeq" id="XP_013276171.1">
    <property type="nucleotide sequence ID" value="XM_013420717.1"/>
</dbReference>
<feature type="domain" description="FAD-dependent oxidoreductase 2 FAD-binding" evidence="5">
    <location>
        <begin position="25"/>
        <end position="199"/>
    </location>
</feature>
<organism evidence="6 7">
    <name type="scientific">Rhinocladiella mackenziei CBS 650.93</name>
    <dbReference type="NCBI Taxonomy" id="1442369"/>
    <lineage>
        <taxon>Eukaryota</taxon>
        <taxon>Fungi</taxon>
        <taxon>Dikarya</taxon>
        <taxon>Ascomycota</taxon>
        <taxon>Pezizomycotina</taxon>
        <taxon>Eurotiomycetes</taxon>
        <taxon>Chaetothyriomycetidae</taxon>
        <taxon>Chaetothyriales</taxon>
        <taxon>Herpotrichiellaceae</taxon>
        <taxon>Rhinocladiella</taxon>
    </lineage>
</organism>
<dbReference type="InterPro" id="IPR036188">
    <property type="entry name" value="FAD/NAD-bd_sf"/>
</dbReference>
<evidence type="ECO:0000256" key="1">
    <source>
        <dbReference type="ARBA" id="ARBA00001974"/>
    </source>
</evidence>
<sequence length="228" mass="24932">MDTNSPPVGKLELTDKMSRYSYPFAITVNKEGRRFMDEGRDTFEPTYAATGDLIGKQTDSTAFQIFDQKSLITLEPRYSTGTPVVDDTLDGLAAKLGVNVREFNAAVPDTPDWDPFHKDGRSTGDKLEIAKTNWSLTIDKPPYVAYAVTCELRYHLHLRRLKVDPYAHVLNAEGNRVPGLWAIGEIAGGFFAYNYPGASGLVKGAVFGRLAGAAAAKGAIECQRPGKL</sequence>
<dbReference type="InterPro" id="IPR003953">
    <property type="entry name" value="FAD-dep_OxRdtase_2_FAD-bd"/>
</dbReference>
<dbReference type="InterPro" id="IPR050315">
    <property type="entry name" value="FAD-oxidoreductase_2"/>
</dbReference>
<dbReference type="Gene3D" id="3.90.700.10">
    <property type="entry name" value="Succinate dehydrogenase/fumarate reductase flavoprotein, catalytic domain"/>
    <property type="match status" value="1"/>
</dbReference>
<protein>
    <submittedName>
        <fullName evidence="6">Rhinocladiella mackenziei CBS 650.93 unplaced genomic scaffold supercont1.1, whole genome shotgun sequence</fullName>
    </submittedName>
</protein>
<dbReference type="EMBL" id="KN847475">
    <property type="protein sequence ID" value="KIX09035.1"/>
    <property type="molecule type" value="Genomic_DNA"/>
</dbReference>
<evidence type="ECO:0000256" key="3">
    <source>
        <dbReference type="ARBA" id="ARBA00022827"/>
    </source>
</evidence>
<dbReference type="HOGENOM" id="CLU_069972_0_0_1"/>
<evidence type="ECO:0000259" key="5">
    <source>
        <dbReference type="Pfam" id="PF00890"/>
    </source>
</evidence>
<name>A0A0D2JI62_9EURO</name>